<feature type="chain" id="PRO_5032984084" description="Nucleotide-diphospho-sugar transferase domain-containing protein" evidence="2">
    <location>
        <begin position="18"/>
        <end position="1037"/>
    </location>
</feature>
<dbReference type="Gene3D" id="3.90.550.10">
    <property type="entry name" value="Spore Coat Polysaccharide Biosynthesis Protein SpsA, Chain A"/>
    <property type="match status" value="1"/>
</dbReference>
<dbReference type="SUPFAM" id="SSF53448">
    <property type="entry name" value="Nucleotide-diphospho-sugar transferases"/>
    <property type="match status" value="1"/>
</dbReference>
<comment type="caution">
    <text evidence="3">The sequence shown here is derived from an EMBL/GenBank/DDBJ whole genome shotgun (WGS) entry which is preliminary data.</text>
</comment>
<keyword evidence="4" id="KW-1185">Reference proteome</keyword>
<protein>
    <recommendedName>
        <fullName evidence="5">Nucleotide-diphospho-sugar transferase domain-containing protein</fullName>
    </recommendedName>
</protein>
<accession>A0A812PZ47</accession>
<feature type="region of interest" description="Disordered" evidence="1">
    <location>
        <begin position="320"/>
        <end position="347"/>
    </location>
</feature>
<feature type="signal peptide" evidence="2">
    <location>
        <begin position="1"/>
        <end position="17"/>
    </location>
</feature>
<dbReference type="AlphaFoldDB" id="A0A812PZ47"/>
<sequence length="1037" mass="115446">MRHLWLCVLASLPGATAVGRQSLIRHEVLAEGAAAGSHWVEQAEVASACVDCCNDGKAYVPCLDVQACAAQAPATGRYALIFSYVGRFVPKVLEYLNSARAAALSANKADLLLLMTKSDVKAMDASSRRDLEKQGVQLRIVDWSLPPGMRFTKEENWCGQKDFIRLHALGLEEYDAVAYFDNDIEFQGDITPLLRCAAGGHFLTTNGGIGEALNVGFFALQPHKALLQAAVDFARQADYSELTGWANEGWRPSGGYYVGGECGQGFFHALFYKRSASLRARLGRLGRNWTSAQVDKCVWNYQTSFQCRRGFDCRRVRVHHKPTRPGSDPEECLKSQARPKSPESSRTAVMTSVSAQAAFRQDVAVPAQVGFYFPVHDQVEGVVAVLRSARQFYPESPIYVLQDGGSVDFGGLCRQTRYRCTFERVPGENSRWNPHSWFARMRRAAELLQTQYIIYLEPDVKITRRHRHDFPYDAGGVHDNFNPIMSLETKAYLERLGRQRNPCFNVSWAHFGLCGGSYYRTEAVLDAFRPEHVLSIDWRRLQAHEGVDKTMSSDFAMAVALAARGWTVYPWEESAQKFSDVPTDPEKLSAFAAQWPALNPSAAFQHNHKELYHADISAADRALCSTFADRPPDTTCHGCVWYKDGRPESRLSIPSEPPLLEGPTSFDFSGPSEAARCHRPAPQSLLLHPDYLLNAGSEGLPQAAGPRPSWLVREDLLVVDARPQAHGGMLILQPVFMEAGPLWGTASARPRWLRAILATNRHHARLHGLCLVIRWLPSKPQLQPWQQRQCGALSEKECTKRFERENFNWEKHRMLQEYLMSPQSFSHVMLLDADAALIRHERNILADMAAMLDKEGRDVLFTDEDWLLHGASRINGGVILAKGSQWSQDLFRDTVDAHVLGPQGLKTWRVGIQDHQCSSNEQICLNDVIGLGPVKQRTLLASGVSYNRGGCTVRKCGEPISDSSMEQLGMEDARLRILHFMGDHALADNVLCDGPVDYTGEGPKGFGCSVLGSSLLALNASAKPAINESEPWTFLCC</sequence>
<reference evidence="3" key="1">
    <citation type="submission" date="2021-02" db="EMBL/GenBank/DDBJ databases">
        <authorList>
            <person name="Dougan E. K."/>
            <person name="Rhodes N."/>
            <person name="Thang M."/>
            <person name="Chan C."/>
        </authorList>
    </citation>
    <scope>NUCLEOTIDE SEQUENCE</scope>
</reference>
<dbReference type="OrthoDB" id="407403at2759"/>
<dbReference type="EMBL" id="CAJNDS010002190">
    <property type="protein sequence ID" value="CAE7365376.1"/>
    <property type="molecule type" value="Genomic_DNA"/>
</dbReference>
<dbReference type="InterPro" id="IPR029044">
    <property type="entry name" value="Nucleotide-diphossugar_trans"/>
</dbReference>
<evidence type="ECO:0000313" key="4">
    <source>
        <dbReference type="Proteomes" id="UP000604046"/>
    </source>
</evidence>
<gene>
    <name evidence="3" type="ORF">SNAT2548_LOCUS19806</name>
</gene>
<evidence type="ECO:0000256" key="2">
    <source>
        <dbReference type="SAM" id="SignalP"/>
    </source>
</evidence>
<dbReference type="Proteomes" id="UP000604046">
    <property type="component" value="Unassembled WGS sequence"/>
</dbReference>
<evidence type="ECO:0000256" key="1">
    <source>
        <dbReference type="SAM" id="MobiDB-lite"/>
    </source>
</evidence>
<proteinExistence type="predicted"/>
<organism evidence="3 4">
    <name type="scientific">Symbiodinium natans</name>
    <dbReference type="NCBI Taxonomy" id="878477"/>
    <lineage>
        <taxon>Eukaryota</taxon>
        <taxon>Sar</taxon>
        <taxon>Alveolata</taxon>
        <taxon>Dinophyceae</taxon>
        <taxon>Suessiales</taxon>
        <taxon>Symbiodiniaceae</taxon>
        <taxon>Symbiodinium</taxon>
    </lineage>
</organism>
<evidence type="ECO:0000313" key="3">
    <source>
        <dbReference type="EMBL" id="CAE7365376.1"/>
    </source>
</evidence>
<name>A0A812PZ47_9DINO</name>
<keyword evidence="2" id="KW-0732">Signal</keyword>
<evidence type="ECO:0008006" key="5">
    <source>
        <dbReference type="Google" id="ProtNLM"/>
    </source>
</evidence>